<dbReference type="AlphaFoldDB" id="A0A840QTW0"/>
<comment type="caution">
    <text evidence="3">The sequence shown here is derived from an EMBL/GenBank/DDBJ whole genome shotgun (WGS) entry which is preliminary data.</text>
</comment>
<dbReference type="Gene3D" id="3.40.50.360">
    <property type="match status" value="1"/>
</dbReference>
<dbReference type="GO" id="GO:0010181">
    <property type="term" value="F:FMN binding"/>
    <property type="evidence" value="ECO:0007669"/>
    <property type="project" value="InterPro"/>
</dbReference>
<proteinExistence type="inferred from homology"/>
<dbReference type="InterPro" id="IPR036866">
    <property type="entry name" value="RibonucZ/Hydroxyglut_hydro"/>
</dbReference>
<dbReference type="PANTHER" id="PTHR43717">
    <property type="entry name" value="ANAEROBIC NITRIC OXIDE REDUCTASE FLAVORUBREDOXIN"/>
    <property type="match status" value="1"/>
</dbReference>
<dbReference type="SMART" id="SM00849">
    <property type="entry name" value="Lactamase_B"/>
    <property type="match status" value="1"/>
</dbReference>
<evidence type="ECO:0000259" key="2">
    <source>
        <dbReference type="PROSITE" id="PS50902"/>
    </source>
</evidence>
<dbReference type="SUPFAM" id="SSF56281">
    <property type="entry name" value="Metallo-hydrolase/oxidoreductase"/>
    <property type="match status" value="1"/>
</dbReference>
<dbReference type="Gene3D" id="3.60.15.10">
    <property type="entry name" value="Ribonuclease Z/Hydroxyacylglutathione hydrolase-like"/>
    <property type="match status" value="1"/>
</dbReference>
<accession>A0A840QTW0</accession>
<dbReference type="GO" id="GO:0016651">
    <property type="term" value="F:oxidoreductase activity, acting on NAD(P)H"/>
    <property type="evidence" value="ECO:0007669"/>
    <property type="project" value="UniProtKB-ARBA"/>
</dbReference>
<dbReference type="SUPFAM" id="SSF52218">
    <property type="entry name" value="Flavoproteins"/>
    <property type="match status" value="1"/>
</dbReference>
<reference evidence="3 4" key="1">
    <citation type="submission" date="2020-08" db="EMBL/GenBank/DDBJ databases">
        <title>Genomic Encyclopedia of Type Strains, Phase IV (KMG-IV): sequencing the most valuable type-strain genomes for metagenomic binning, comparative biology and taxonomic classification.</title>
        <authorList>
            <person name="Goeker M."/>
        </authorList>
    </citation>
    <scope>NUCLEOTIDE SEQUENCE [LARGE SCALE GENOMIC DNA]</scope>
    <source>
        <strain evidence="3 4">DSM 24696</strain>
    </source>
</reference>
<dbReference type="PROSITE" id="PS50902">
    <property type="entry name" value="FLAVODOXIN_LIKE"/>
    <property type="match status" value="1"/>
</dbReference>
<protein>
    <submittedName>
        <fullName evidence="3">Flavorubredoxin</fullName>
    </submittedName>
</protein>
<dbReference type="GO" id="GO:0009055">
    <property type="term" value="F:electron transfer activity"/>
    <property type="evidence" value="ECO:0007669"/>
    <property type="project" value="InterPro"/>
</dbReference>
<evidence type="ECO:0000313" key="3">
    <source>
        <dbReference type="EMBL" id="MBB5174721.1"/>
    </source>
</evidence>
<evidence type="ECO:0000256" key="1">
    <source>
        <dbReference type="ARBA" id="ARBA00007121"/>
    </source>
</evidence>
<feature type="domain" description="Flavodoxin-like" evidence="2">
    <location>
        <begin position="251"/>
        <end position="407"/>
    </location>
</feature>
<organism evidence="3 4">
    <name type="scientific">Texcoconibacillus texcoconensis</name>
    <dbReference type="NCBI Taxonomy" id="1095777"/>
    <lineage>
        <taxon>Bacteria</taxon>
        <taxon>Bacillati</taxon>
        <taxon>Bacillota</taxon>
        <taxon>Bacilli</taxon>
        <taxon>Bacillales</taxon>
        <taxon>Bacillaceae</taxon>
        <taxon>Texcoconibacillus</taxon>
    </lineage>
</organism>
<sequence>MNQEVKIAEDVYWVGKNDNREVPFHRLILAKGTTYNAYLLKTEKPTIIDTVDFAFGREFVENLSQQIDPKTIQYIVINHTEPDHSGGLAALAARAPEATIVCTEPAVYELKEMYKLHQRNFLVVHDGDTLDIGGKTLKFKETPYLHTKETMITYSIEDKILFPCDIFSTHVANEEFFNDEASIDITEDFITYYNLIIHPHRRYVATLMDALEELDVQMIAPSHGYILRENVQKYIDLYGEMSANTQENKKATIIFTTIRKNTRKVAEYLKSTLEKDGIETEIFNTDKADHDEVLASVQQADAVFIGSSTKYADMIGNLEDILKALTEMDLEGKIAASFGSYGWSGEAIEVIQDYLYETNMTVQSTSQVIKTTGMTHVEFPIRVRFSLDDEQREKVDHSATFVAEQLLSV</sequence>
<dbReference type="PANTHER" id="PTHR43717:SF1">
    <property type="entry name" value="ANAEROBIC NITRIC OXIDE REDUCTASE FLAVORUBREDOXIN"/>
    <property type="match status" value="1"/>
</dbReference>
<dbReference type="InterPro" id="IPR001279">
    <property type="entry name" value="Metallo-B-lactamas"/>
</dbReference>
<dbReference type="RefSeq" id="WP_184665130.1">
    <property type="nucleotide sequence ID" value="NZ_JACHHB010000016.1"/>
</dbReference>
<dbReference type="InterPro" id="IPR029039">
    <property type="entry name" value="Flavoprotein-like_sf"/>
</dbReference>
<evidence type="ECO:0000313" key="4">
    <source>
        <dbReference type="Proteomes" id="UP000551878"/>
    </source>
</evidence>
<dbReference type="Pfam" id="PF19583">
    <property type="entry name" value="ODP"/>
    <property type="match status" value="1"/>
</dbReference>
<dbReference type="InterPro" id="IPR016440">
    <property type="entry name" value="Rubredoxin-O_OxRdtase"/>
</dbReference>
<dbReference type="Pfam" id="PF00258">
    <property type="entry name" value="Flavodoxin_1"/>
    <property type="match status" value="1"/>
</dbReference>
<dbReference type="GO" id="GO:0046872">
    <property type="term" value="F:metal ion binding"/>
    <property type="evidence" value="ECO:0007669"/>
    <property type="project" value="InterPro"/>
</dbReference>
<dbReference type="InterPro" id="IPR008254">
    <property type="entry name" value="Flavodoxin/NO_synth"/>
</dbReference>
<comment type="similarity">
    <text evidence="1">In the N-terminal section; belongs to the zinc metallo-hydrolase group 3 family.</text>
</comment>
<dbReference type="EMBL" id="JACHHB010000016">
    <property type="protein sequence ID" value="MBB5174721.1"/>
    <property type="molecule type" value="Genomic_DNA"/>
</dbReference>
<name>A0A840QTW0_9BACI</name>
<dbReference type="Proteomes" id="UP000551878">
    <property type="component" value="Unassembled WGS sequence"/>
</dbReference>
<dbReference type="CDD" id="cd07709">
    <property type="entry name" value="flavodiiron_proteins_MBL-fold"/>
    <property type="match status" value="1"/>
</dbReference>
<gene>
    <name evidence="3" type="ORF">HNQ41_002939</name>
</gene>
<dbReference type="PIRSF" id="PIRSF005243">
    <property type="entry name" value="ROO"/>
    <property type="match status" value="1"/>
</dbReference>
<keyword evidence="4" id="KW-1185">Reference proteome</keyword>
<dbReference type="InterPro" id="IPR045761">
    <property type="entry name" value="ODP_dom"/>
</dbReference>